<evidence type="ECO:0000256" key="11">
    <source>
        <dbReference type="ARBA" id="ARBA00022989"/>
    </source>
</evidence>
<dbReference type="OrthoDB" id="341208at2"/>
<dbReference type="SUPFAM" id="SSF55874">
    <property type="entry name" value="ATPase domain of HSP90 chaperone/DNA topoisomerase II/histidine kinase"/>
    <property type="match status" value="1"/>
</dbReference>
<keyword evidence="5" id="KW-0597">Phosphoprotein</keyword>
<gene>
    <name evidence="15" type="ORF">FHW37_108179</name>
</gene>
<dbReference type="InterPro" id="IPR011102">
    <property type="entry name" value="Sig_transdc_His_kinase_HWE"/>
</dbReference>
<evidence type="ECO:0000256" key="6">
    <source>
        <dbReference type="ARBA" id="ARBA00022679"/>
    </source>
</evidence>
<evidence type="ECO:0000313" key="15">
    <source>
        <dbReference type="EMBL" id="TWF49509.1"/>
    </source>
</evidence>
<keyword evidence="4" id="KW-1003">Cell membrane</keyword>
<dbReference type="RefSeq" id="WP_145641584.1">
    <property type="nucleotide sequence ID" value="NZ_VIWP01000008.1"/>
</dbReference>
<dbReference type="GO" id="GO:0004673">
    <property type="term" value="F:protein histidine kinase activity"/>
    <property type="evidence" value="ECO:0007669"/>
    <property type="project" value="UniProtKB-EC"/>
</dbReference>
<dbReference type="InterPro" id="IPR003660">
    <property type="entry name" value="HAMP_dom"/>
</dbReference>
<keyword evidence="6" id="KW-0808">Transferase</keyword>
<organism evidence="15 16">
    <name type="scientific">Neorhizobium alkalisoli</name>
    <dbReference type="NCBI Taxonomy" id="528178"/>
    <lineage>
        <taxon>Bacteria</taxon>
        <taxon>Pseudomonadati</taxon>
        <taxon>Pseudomonadota</taxon>
        <taxon>Alphaproteobacteria</taxon>
        <taxon>Hyphomicrobiales</taxon>
        <taxon>Rhizobiaceae</taxon>
        <taxon>Rhizobium/Agrobacterium group</taxon>
        <taxon>Neorhizobium</taxon>
    </lineage>
</organism>
<dbReference type="Gene3D" id="3.30.565.10">
    <property type="entry name" value="Histidine kinase-like ATPase, C-terminal domain"/>
    <property type="match status" value="1"/>
</dbReference>
<evidence type="ECO:0000256" key="2">
    <source>
        <dbReference type="ARBA" id="ARBA00004651"/>
    </source>
</evidence>
<sequence length="544" mass="58132">MKFKLVAVAVAALVPVVGMLGYGEYAIRQERGAEVRAQAAQAARQASSEVDRIVEGLRSLLLAVTSMPSVRHLDAPTCDEALNSLAGNVPNIRTIFVLRPDGSPVCGSMEIPAGTTFADRKYFHQAIETKAFVVGTYTKSKLSGEAVLPLAMPLVEDGAVVAVVVSGIRLDWLQNRITERGVAPGNAVTLADGEGTIVARVPLPERFVGTVIPDGFLKLIHAEQPGVVEVRSQDGTERVLGYRPIALPSSPLYVSAGFSTGEAFAPINRSTIINALGIAWGALVALVLSFYVGNRVILAPISRIGDVMRHWKAGNTEARTGMKHSDELHAVGAALDDLLDQLDARRSEAERSEEERMLLVRELAHRVKNGFALVQAISRQTFARSEPERYRSFSERLTALAGTYDLILAREGSASSIKDVVQAALKAHASDAGRISFDGPDVVLPADVALPLSLVLHELATNAIKYGSLGVDNGTVCITWAADGGRVDLRWVEAGGPPVTAPTSKGFGSVLIERAFPSTFNPRSTVDFRPDGLHFDISFGCAEP</sequence>
<dbReference type="Proteomes" id="UP000320653">
    <property type="component" value="Unassembled WGS sequence"/>
</dbReference>
<dbReference type="CDD" id="cd12915">
    <property type="entry name" value="PDC2_DGC_like"/>
    <property type="match status" value="1"/>
</dbReference>
<keyword evidence="10" id="KW-0067">ATP-binding</keyword>
<dbReference type="EMBL" id="VIWP01000008">
    <property type="protein sequence ID" value="TWF49509.1"/>
    <property type="molecule type" value="Genomic_DNA"/>
</dbReference>
<dbReference type="CDD" id="cd12914">
    <property type="entry name" value="PDC1_DGC_like"/>
    <property type="match status" value="1"/>
</dbReference>
<dbReference type="PROSITE" id="PS50885">
    <property type="entry name" value="HAMP"/>
    <property type="match status" value="1"/>
</dbReference>
<dbReference type="Gene3D" id="3.30.450.20">
    <property type="entry name" value="PAS domain"/>
    <property type="match status" value="2"/>
</dbReference>
<keyword evidence="12 13" id="KW-0472">Membrane</keyword>
<dbReference type="GO" id="GO:0005886">
    <property type="term" value="C:plasma membrane"/>
    <property type="evidence" value="ECO:0007669"/>
    <property type="project" value="UniProtKB-SubCell"/>
</dbReference>
<dbReference type="Pfam" id="PF07536">
    <property type="entry name" value="HWE_HK"/>
    <property type="match status" value="1"/>
</dbReference>
<keyword evidence="8" id="KW-0547">Nucleotide-binding</keyword>
<comment type="subcellular location">
    <subcellularLocation>
        <location evidence="2">Cell membrane</location>
        <topology evidence="2">Multi-pass membrane protein</topology>
    </subcellularLocation>
</comment>
<evidence type="ECO:0000256" key="7">
    <source>
        <dbReference type="ARBA" id="ARBA00022692"/>
    </source>
</evidence>
<evidence type="ECO:0000256" key="10">
    <source>
        <dbReference type="ARBA" id="ARBA00022840"/>
    </source>
</evidence>
<evidence type="ECO:0000256" key="3">
    <source>
        <dbReference type="ARBA" id="ARBA00012438"/>
    </source>
</evidence>
<evidence type="ECO:0000256" key="4">
    <source>
        <dbReference type="ARBA" id="ARBA00022475"/>
    </source>
</evidence>
<reference evidence="15 16" key="1">
    <citation type="submission" date="2019-06" db="EMBL/GenBank/DDBJ databases">
        <title>Sorghum-associated microbial communities from plants grown in Nebraska, USA.</title>
        <authorList>
            <person name="Schachtman D."/>
        </authorList>
    </citation>
    <scope>NUCLEOTIDE SEQUENCE [LARGE SCALE GENOMIC DNA]</scope>
    <source>
        <strain evidence="15 16">1225</strain>
    </source>
</reference>
<evidence type="ECO:0000313" key="16">
    <source>
        <dbReference type="Proteomes" id="UP000320653"/>
    </source>
</evidence>
<dbReference type="Pfam" id="PF02743">
    <property type="entry name" value="dCache_1"/>
    <property type="match status" value="1"/>
</dbReference>
<dbReference type="GO" id="GO:0005524">
    <property type="term" value="F:ATP binding"/>
    <property type="evidence" value="ECO:0007669"/>
    <property type="project" value="UniProtKB-KW"/>
</dbReference>
<dbReference type="Gene3D" id="6.10.340.10">
    <property type="match status" value="1"/>
</dbReference>
<keyword evidence="7 13" id="KW-0812">Transmembrane</keyword>
<name>A0A561QGK3_9HYPH</name>
<keyword evidence="16" id="KW-1185">Reference proteome</keyword>
<dbReference type="PANTHER" id="PTHR41523">
    <property type="entry name" value="TWO-COMPONENT SYSTEM SENSOR PROTEIN"/>
    <property type="match status" value="1"/>
</dbReference>
<keyword evidence="9 15" id="KW-0418">Kinase</keyword>
<feature type="domain" description="HAMP" evidence="14">
    <location>
        <begin position="295"/>
        <end position="347"/>
    </location>
</feature>
<evidence type="ECO:0000256" key="8">
    <source>
        <dbReference type="ARBA" id="ARBA00022741"/>
    </source>
</evidence>
<accession>A0A561QGK3</accession>
<dbReference type="GO" id="GO:0007165">
    <property type="term" value="P:signal transduction"/>
    <property type="evidence" value="ECO:0007669"/>
    <property type="project" value="InterPro"/>
</dbReference>
<evidence type="ECO:0000256" key="12">
    <source>
        <dbReference type="ARBA" id="ARBA00023136"/>
    </source>
</evidence>
<dbReference type="InterPro" id="IPR036890">
    <property type="entry name" value="HATPase_C_sf"/>
</dbReference>
<evidence type="ECO:0000256" key="5">
    <source>
        <dbReference type="ARBA" id="ARBA00022553"/>
    </source>
</evidence>
<dbReference type="EC" id="2.7.13.3" evidence="3"/>
<comment type="caution">
    <text evidence="15">The sequence shown here is derived from an EMBL/GenBank/DDBJ whole genome shotgun (WGS) entry which is preliminary data.</text>
</comment>
<evidence type="ECO:0000259" key="14">
    <source>
        <dbReference type="PROSITE" id="PS50885"/>
    </source>
</evidence>
<feature type="transmembrane region" description="Helical" evidence="13">
    <location>
        <begin position="272"/>
        <end position="293"/>
    </location>
</feature>
<evidence type="ECO:0000256" key="9">
    <source>
        <dbReference type="ARBA" id="ARBA00022777"/>
    </source>
</evidence>
<protein>
    <recommendedName>
        <fullName evidence="3">histidine kinase</fullName>
        <ecNumber evidence="3">2.7.13.3</ecNumber>
    </recommendedName>
</protein>
<dbReference type="PANTHER" id="PTHR41523:SF7">
    <property type="entry name" value="HISTIDINE KINASE"/>
    <property type="match status" value="1"/>
</dbReference>
<keyword evidence="11 13" id="KW-1133">Transmembrane helix</keyword>
<dbReference type="SMART" id="SM00911">
    <property type="entry name" value="HWE_HK"/>
    <property type="match status" value="1"/>
</dbReference>
<comment type="catalytic activity">
    <reaction evidence="1">
        <text>ATP + protein L-histidine = ADP + protein N-phospho-L-histidine.</text>
        <dbReference type="EC" id="2.7.13.3"/>
    </reaction>
</comment>
<evidence type="ECO:0000256" key="1">
    <source>
        <dbReference type="ARBA" id="ARBA00000085"/>
    </source>
</evidence>
<proteinExistence type="predicted"/>
<dbReference type="AlphaFoldDB" id="A0A561QGK3"/>
<dbReference type="InterPro" id="IPR033479">
    <property type="entry name" value="dCache_1"/>
</dbReference>
<evidence type="ECO:0000256" key="13">
    <source>
        <dbReference type="SAM" id="Phobius"/>
    </source>
</evidence>